<name>A0A2R8AT07_9RHOB</name>
<evidence type="ECO:0000259" key="1">
    <source>
        <dbReference type="PROSITE" id="PS51186"/>
    </source>
</evidence>
<organism evidence="2 3">
    <name type="scientific">Aliiroseovarius pelagivivens</name>
    <dbReference type="NCBI Taxonomy" id="1639690"/>
    <lineage>
        <taxon>Bacteria</taxon>
        <taxon>Pseudomonadati</taxon>
        <taxon>Pseudomonadota</taxon>
        <taxon>Alphaproteobacteria</taxon>
        <taxon>Rhodobacterales</taxon>
        <taxon>Paracoccaceae</taxon>
        <taxon>Aliiroseovarius</taxon>
    </lineage>
</organism>
<protein>
    <recommendedName>
        <fullName evidence="1">N-acetyltransferase domain-containing protein</fullName>
    </recommendedName>
</protein>
<dbReference type="InterPro" id="IPR016181">
    <property type="entry name" value="Acyl_CoA_acyltransferase"/>
</dbReference>
<dbReference type="RefSeq" id="WP_108857993.1">
    <property type="nucleotide sequence ID" value="NZ_OMOI01000002.1"/>
</dbReference>
<feature type="domain" description="N-acetyltransferase" evidence="1">
    <location>
        <begin position="114"/>
        <end position="260"/>
    </location>
</feature>
<dbReference type="EMBL" id="OMOI01000002">
    <property type="protein sequence ID" value="SPF79024.1"/>
    <property type="molecule type" value="Genomic_DNA"/>
</dbReference>
<accession>A0A2R8AT07</accession>
<gene>
    <name evidence="2" type="ORF">ALP8811_02958</name>
</gene>
<evidence type="ECO:0000313" key="2">
    <source>
        <dbReference type="EMBL" id="SPF79024.1"/>
    </source>
</evidence>
<proteinExistence type="predicted"/>
<sequence>MRSLEFATDLMVQDGQTEIQRFDDRFVQRTPDEPNYWFGNRVVFYEPPKSADNLIAQFHSDIPEAKHICISWDVPNLSIQSVKDVFESTGLRLEQGDVLALRQDLRRADVPEGINIRPLVSASDWQQSEAIGRADLLKNDAPEAGLDTFLKNKTVARQEQIAKGLGQWFGAFDGDTLAGDMGIFNDDRLIRYQSVQTHEAYRRRGICSALLCTCLDWAKSRAPDALPVIVANADTDAGRLYRRAGFSLVETTIAAYRAPE</sequence>
<dbReference type="InterPro" id="IPR000182">
    <property type="entry name" value="GNAT_dom"/>
</dbReference>
<dbReference type="OrthoDB" id="9796919at2"/>
<evidence type="ECO:0000313" key="3">
    <source>
        <dbReference type="Proteomes" id="UP000244911"/>
    </source>
</evidence>
<dbReference type="CDD" id="cd04301">
    <property type="entry name" value="NAT_SF"/>
    <property type="match status" value="1"/>
</dbReference>
<dbReference type="Pfam" id="PF00583">
    <property type="entry name" value="Acetyltransf_1"/>
    <property type="match status" value="1"/>
</dbReference>
<dbReference type="Gene3D" id="3.40.630.30">
    <property type="match status" value="1"/>
</dbReference>
<dbReference type="SUPFAM" id="SSF55729">
    <property type="entry name" value="Acyl-CoA N-acyltransferases (Nat)"/>
    <property type="match status" value="1"/>
</dbReference>
<dbReference type="PROSITE" id="PS51186">
    <property type="entry name" value="GNAT"/>
    <property type="match status" value="1"/>
</dbReference>
<dbReference type="GO" id="GO:0016747">
    <property type="term" value="F:acyltransferase activity, transferring groups other than amino-acyl groups"/>
    <property type="evidence" value="ECO:0007669"/>
    <property type="project" value="InterPro"/>
</dbReference>
<dbReference type="Proteomes" id="UP000244911">
    <property type="component" value="Unassembled WGS sequence"/>
</dbReference>
<reference evidence="2 3" key="1">
    <citation type="submission" date="2018-03" db="EMBL/GenBank/DDBJ databases">
        <authorList>
            <person name="Keele B.F."/>
        </authorList>
    </citation>
    <scope>NUCLEOTIDE SEQUENCE [LARGE SCALE GENOMIC DNA]</scope>
    <source>
        <strain evidence="2 3">CECT 8811</strain>
    </source>
</reference>
<keyword evidence="3" id="KW-1185">Reference proteome</keyword>
<dbReference type="AlphaFoldDB" id="A0A2R8AT07"/>